<name>A0A8D9BQK1_9HEMI</name>
<accession>A0A8D9BQK1</accession>
<sequence>MTRFSVESTCTSGFMSLSSLISLLFLNQAMACSLGGAIWIWHSKTTESPSQQRRFSRPFTSLGRETTAPCILASLGIPFSLPCPLANTWSDMNALVSPCTFSASTPYVPV</sequence>
<dbReference type="EMBL" id="HBUF01653122">
    <property type="protein sequence ID" value="CAG6787314.1"/>
    <property type="molecule type" value="Transcribed_RNA"/>
</dbReference>
<dbReference type="EMBL" id="HBUF01653118">
    <property type="protein sequence ID" value="CAG6787299.1"/>
    <property type="molecule type" value="Transcribed_RNA"/>
</dbReference>
<evidence type="ECO:0008006" key="3">
    <source>
        <dbReference type="Google" id="ProtNLM"/>
    </source>
</evidence>
<evidence type="ECO:0000313" key="2">
    <source>
        <dbReference type="EMBL" id="CAG6787307.1"/>
    </source>
</evidence>
<proteinExistence type="predicted"/>
<protein>
    <recommendedName>
        <fullName evidence="3">Secreted protein</fullName>
    </recommendedName>
</protein>
<organism evidence="2">
    <name type="scientific">Cacopsylla melanoneura</name>
    <dbReference type="NCBI Taxonomy" id="428564"/>
    <lineage>
        <taxon>Eukaryota</taxon>
        <taxon>Metazoa</taxon>
        <taxon>Ecdysozoa</taxon>
        <taxon>Arthropoda</taxon>
        <taxon>Hexapoda</taxon>
        <taxon>Insecta</taxon>
        <taxon>Pterygota</taxon>
        <taxon>Neoptera</taxon>
        <taxon>Paraneoptera</taxon>
        <taxon>Hemiptera</taxon>
        <taxon>Sternorrhyncha</taxon>
        <taxon>Psylloidea</taxon>
        <taxon>Psyllidae</taxon>
        <taxon>Psyllinae</taxon>
        <taxon>Cacopsylla</taxon>
    </lineage>
</organism>
<dbReference type="AlphaFoldDB" id="A0A8D9BQK1"/>
<dbReference type="EMBL" id="HBUF01653119">
    <property type="protein sequence ID" value="CAG6787303.1"/>
    <property type="molecule type" value="Transcribed_RNA"/>
</dbReference>
<keyword evidence="1" id="KW-0732">Signal</keyword>
<reference evidence="2" key="1">
    <citation type="submission" date="2021-05" db="EMBL/GenBank/DDBJ databases">
        <authorList>
            <person name="Alioto T."/>
            <person name="Alioto T."/>
            <person name="Gomez Garrido J."/>
        </authorList>
    </citation>
    <scope>NUCLEOTIDE SEQUENCE</scope>
</reference>
<dbReference type="EMBL" id="HBUF01653117">
    <property type="protein sequence ID" value="CAG6787296.1"/>
    <property type="molecule type" value="Transcribed_RNA"/>
</dbReference>
<dbReference type="EMBL" id="HBUF01653121">
    <property type="protein sequence ID" value="CAG6787311.1"/>
    <property type="molecule type" value="Transcribed_RNA"/>
</dbReference>
<feature type="chain" id="PRO_5036429068" description="Secreted protein" evidence="1">
    <location>
        <begin position="32"/>
        <end position="110"/>
    </location>
</feature>
<evidence type="ECO:0000256" key="1">
    <source>
        <dbReference type="SAM" id="SignalP"/>
    </source>
</evidence>
<dbReference type="EMBL" id="HBUF01653120">
    <property type="protein sequence ID" value="CAG6787307.1"/>
    <property type="molecule type" value="Transcribed_RNA"/>
</dbReference>
<feature type="signal peptide" evidence="1">
    <location>
        <begin position="1"/>
        <end position="31"/>
    </location>
</feature>